<accession>V5GP07</accession>
<sequence length="146" mass="16769">MTEDLKMLVRKRGSIKARLTLFKNYLEGIVQQLSTSQANIVDVNTLIELESRLVKLNTVWLEFNEVQTLIEVSHENFDEQLKERELFETAYYKAITQCKRLLSECKKEEVVSHNGSNMVEPSAVNSVTMQTAPRLPNIPVPKFKGQ</sequence>
<proteinExistence type="predicted"/>
<protein>
    <submittedName>
        <fullName evidence="1">Uncharacterized protein</fullName>
    </submittedName>
</protein>
<dbReference type="AlphaFoldDB" id="V5GP07"/>
<dbReference type="EMBL" id="GALX01002607">
    <property type="protein sequence ID" value="JAB65859.1"/>
    <property type="molecule type" value="Transcribed_RNA"/>
</dbReference>
<evidence type="ECO:0000313" key="1">
    <source>
        <dbReference type="EMBL" id="JAB65859.1"/>
    </source>
</evidence>
<organism evidence="1">
    <name type="scientific">Anoplophora glabripennis</name>
    <name type="common">Asian longhorn beetle</name>
    <name type="synonym">Anoplophora nobilis</name>
    <dbReference type="NCBI Taxonomy" id="217634"/>
    <lineage>
        <taxon>Eukaryota</taxon>
        <taxon>Metazoa</taxon>
        <taxon>Ecdysozoa</taxon>
        <taxon>Arthropoda</taxon>
        <taxon>Hexapoda</taxon>
        <taxon>Insecta</taxon>
        <taxon>Pterygota</taxon>
        <taxon>Neoptera</taxon>
        <taxon>Endopterygota</taxon>
        <taxon>Coleoptera</taxon>
        <taxon>Polyphaga</taxon>
        <taxon>Cucujiformia</taxon>
        <taxon>Chrysomeloidea</taxon>
        <taxon>Cerambycidae</taxon>
        <taxon>Lamiinae</taxon>
        <taxon>Lamiini</taxon>
        <taxon>Anoplophora</taxon>
    </lineage>
</organism>
<reference evidence="1" key="1">
    <citation type="submission" date="2013-07" db="EMBL/GenBank/DDBJ databases">
        <title>Midgut Transcriptome Profiling of Anoplphora glabripennis, a Lignocellulose Degrading, Wood-Boring Cerambycid.</title>
        <authorList>
            <person name="Scully E.D."/>
            <person name="Hoover K."/>
            <person name="Carlson J.E."/>
            <person name="Tien M."/>
            <person name="Geib S.M."/>
        </authorList>
    </citation>
    <scope>NUCLEOTIDE SEQUENCE</scope>
</reference>
<name>V5GP07_ANOGL</name>
<feature type="non-terminal residue" evidence="1">
    <location>
        <position position="146"/>
    </location>
</feature>